<reference evidence="4" key="1">
    <citation type="submission" date="2016-07" db="EMBL/GenBank/DDBJ databases">
        <authorList>
            <person name="Florea S."/>
            <person name="Webb J.S."/>
            <person name="Jaromczyk J."/>
            <person name="Schardl C.L."/>
        </authorList>
    </citation>
    <scope>NUCLEOTIDE SEQUENCE [LARGE SCALE GENOMIC DNA]</scope>
    <source>
        <strain evidence="4">KCTC 42131</strain>
    </source>
</reference>
<comment type="caution">
    <text evidence="3">The sequence shown here is derived from an EMBL/GenBank/DDBJ whole genome shotgun (WGS) entry which is preliminary data.</text>
</comment>
<evidence type="ECO:0000256" key="2">
    <source>
        <dbReference type="SAM" id="SignalP"/>
    </source>
</evidence>
<protein>
    <submittedName>
        <fullName evidence="3">Uncharacterized protein</fullName>
    </submittedName>
</protein>
<sequence length="354" mass="39063">MNNIPGIKKSVTLALALGLSLSALTVSAQPPEPEQLREIRRSIDVFSSVMNESLGFNDRRGVFTPRAGDVQGHYLAGQGIVLEIITPLQGFRSSTNLGSLNRALGDLSSQLGSLMSSGVVSRPDFEAMRESMVMSLRSDEIAAFYSEQMQELSTLFDLPAIEQALASAAASAHNLSNLEEMDPASRARLSQQLQELRSELAQRLNDTEALREDIRDRLMQTDAVPSEEVQQAWQRAREELDGQVAELRAQVAEQAQDLQQRSEAVQAERQLQWQQDIIELESTMFVALCDYASGLRTLPDGEHLTLIMTGLGSQSGEGRRPDRIHVFNKSDLLACQRGDLDPADMGNRAVSYDF</sequence>
<gene>
    <name evidence="3" type="ORF">PHACT_02960</name>
</gene>
<dbReference type="STRING" id="1524254.PHACT_02960"/>
<dbReference type="RefSeq" id="WP_070115843.1">
    <property type="nucleotide sequence ID" value="NZ_CAXATG010000002.1"/>
</dbReference>
<dbReference type="AlphaFoldDB" id="A0A1E8CIL3"/>
<evidence type="ECO:0000313" key="4">
    <source>
        <dbReference type="Proteomes" id="UP000175669"/>
    </source>
</evidence>
<feature type="signal peptide" evidence="2">
    <location>
        <begin position="1"/>
        <end position="28"/>
    </location>
</feature>
<organism evidence="3 4">
    <name type="scientific">Pseudohongiella acticola</name>
    <dbReference type="NCBI Taxonomy" id="1524254"/>
    <lineage>
        <taxon>Bacteria</taxon>
        <taxon>Pseudomonadati</taxon>
        <taxon>Pseudomonadota</taxon>
        <taxon>Gammaproteobacteria</taxon>
        <taxon>Pseudomonadales</taxon>
        <taxon>Pseudohongiellaceae</taxon>
        <taxon>Pseudohongiella</taxon>
    </lineage>
</organism>
<keyword evidence="2" id="KW-0732">Signal</keyword>
<feature type="coiled-coil region" evidence="1">
    <location>
        <begin position="186"/>
        <end position="268"/>
    </location>
</feature>
<dbReference type="EMBL" id="MASR01000001">
    <property type="protein sequence ID" value="OFE12219.1"/>
    <property type="molecule type" value="Genomic_DNA"/>
</dbReference>
<feature type="chain" id="PRO_5009212013" evidence="2">
    <location>
        <begin position="29"/>
        <end position="354"/>
    </location>
</feature>
<name>A0A1E8CIL3_9GAMM</name>
<accession>A0A1E8CIL3</accession>
<keyword evidence="1" id="KW-0175">Coiled coil</keyword>
<proteinExistence type="predicted"/>
<dbReference type="OrthoDB" id="7061952at2"/>
<dbReference type="Proteomes" id="UP000175669">
    <property type="component" value="Unassembled WGS sequence"/>
</dbReference>
<evidence type="ECO:0000256" key="1">
    <source>
        <dbReference type="SAM" id="Coils"/>
    </source>
</evidence>
<keyword evidence="4" id="KW-1185">Reference proteome</keyword>
<evidence type="ECO:0000313" key="3">
    <source>
        <dbReference type="EMBL" id="OFE12219.1"/>
    </source>
</evidence>